<keyword evidence="3" id="KW-1185">Reference proteome</keyword>
<evidence type="ECO:0000313" key="2">
    <source>
        <dbReference type="EMBL" id="MBA0766265.1"/>
    </source>
</evidence>
<dbReference type="Proteomes" id="UP000593568">
    <property type="component" value="Unassembled WGS sequence"/>
</dbReference>
<evidence type="ECO:0000256" key="1">
    <source>
        <dbReference type="SAM" id="MobiDB-lite"/>
    </source>
</evidence>
<dbReference type="EMBL" id="JABEZW010000005">
    <property type="protein sequence ID" value="MBA0766265.1"/>
    <property type="molecule type" value="Genomic_DNA"/>
</dbReference>
<proteinExistence type="predicted"/>
<evidence type="ECO:0000313" key="3">
    <source>
        <dbReference type="Proteomes" id="UP000593568"/>
    </source>
</evidence>
<sequence>MWLILPDQVIKPVLPTFNWLQGTALFWKIHRMTRRNKLVLRVLSMMPVIRMLECRKFRKQKPQGGQVHPSFGSDNFIQQPC</sequence>
<accession>A0A7J9E117</accession>
<organism evidence="2 3">
    <name type="scientific">Gossypium trilobum</name>
    <dbReference type="NCBI Taxonomy" id="34281"/>
    <lineage>
        <taxon>Eukaryota</taxon>
        <taxon>Viridiplantae</taxon>
        <taxon>Streptophyta</taxon>
        <taxon>Embryophyta</taxon>
        <taxon>Tracheophyta</taxon>
        <taxon>Spermatophyta</taxon>
        <taxon>Magnoliopsida</taxon>
        <taxon>eudicotyledons</taxon>
        <taxon>Gunneridae</taxon>
        <taxon>Pentapetalae</taxon>
        <taxon>rosids</taxon>
        <taxon>malvids</taxon>
        <taxon>Malvales</taxon>
        <taxon>Malvaceae</taxon>
        <taxon>Malvoideae</taxon>
        <taxon>Gossypium</taxon>
    </lineage>
</organism>
<feature type="compositionally biased region" description="Polar residues" evidence="1">
    <location>
        <begin position="72"/>
        <end position="81"/>
    </location>
</feature>
<name>A0A7J9E117_9ROSI</name>
<gene>
    <name evidence="2" type="ORF">Gotri_015324</name>
</gene>
<comment type="caution">
    <text evidence="2">The sequence shown here is derived from an EMBL/GenBank/DDBJ whole genome shotgun (WGS) entry which is preliminary data.</text>
</comment>
<reference evidence="2 3" key="1">
    <citation type="journal article" date="2019" name="Genome Biol. Evol.">
        <title>Insights into the evolution of the New World diploid cottons (Gossypium, subgenus Houzingenia) based on genome sequencing.</title>
        <authorList>
            <person name="Grover C.E."/>
            <person name="Arick M.A. 2nd"/>
            <person name="Thrash A."/>
            <person name="Conover J.L."/>
            <person name="Sanders W.S."/>
            <person name="Peterson D.G."/>
            <person name="Frelichowski J.E."/>
            <person name="Scheffler J.A."/>
            <person name="Scheffler B.E."/>
            <person name="Wendel J.F."/>
        </authorList>
    </citation>
    <scope>NUCLEOTIDE SEQUENCE [LARGE SCALE GENOMIC DNA]</scope>
    <source>
        <strain evidence="2">8</strain>
        <tissue evidence="2">Leaf</tissue>
    </source>
</reference>
<feature type="region of interest" description="Disordered" evidence="1">
    <location>
        <begin position="60"/>
        <end position="81"/>
    </location>
</feature>
<protein>
    <submittedName>
        <fullName evidence="2">Uncharacterized protein</fullName>
    </submittedName>
</protein>
<dbReference type="AlphaFoldDB" id="A0A7J9E117"/>